<feature type="signal peptide" evidence="2">
    <location>
        <begin position="1"/>
        <end position="21"/>
    </location>
</feature>
<proteinExistence type="predicted"/>
<sequence length="1019" mass="109298">MRYLPLVHACLLTSAAQRVAAAAIPVPPETPVLPSSGTVNDDDAASNADCIPGKTCGTVNPNRPKAPFGGSLEAVPMVTTTDAQGNPITVPAVTNNPVPPGPTADKASVSVTVINGNTPVIADPISPTPPADVVGGNVDASDCDAQAISDPVPPKPPNPGVPAADQVYTTTDVRGTVFTVPAWLPKPTEDKVYTTTDVRGNVFTVPGWLPQPTDDYQADEPVPARLPTASTGVFTPGGLPLFADPIPPPHPASEVECDEEETSTDTPVVTRPPGGHGVTVSSISPVDTASAQPTTDAIDAAGNIIGTPSDDTPCVDPVPENLSTGSGVVNDPLTPHKIYGDGHIMTPIMPVDIATTTTTHPHYTEPTRVVNSEGATVQIDPRPPRPASVDTSGLDPTYVDPVPPAVPTDVPVYVDPIPPAPPNGNVPSYVDPIPPAIPTDVSSFVDPVPPTAPNSGPEPTRYPTIYGDGHQMTAPKQATDITQIDQAKRQDAPTPSTRSATTSNRRKPCGANICGGPTCASGSAAWVTVAPINCLTIPVNTAANAQAQPTEAPPRKDYFVEPTQQSAPPSPTSPLMDYAKQSKQLDDWLVALLVRLNARKSWYIHSGNEISGKWYGFENFHTAAGLARMHGCTAVFIVSKQGAYVAHIYEIPMFVREPEPGKFIPTPDELFRKGTFEALVHGQENKNGKGHNSEGFLDPIEGLVGTAEKPGPLHFTNQPKIFIVPPFENLENESGPILYPEKVAMLSNLLYEYLYPSGSEQYAQEPMTLPYKIAAVDRSEDTRNSDGKAHMEASKIVRYDRVGDKLVPVGRWRLWVNRIELATWEFSGIMEKEIGERDKGTDDLLYAGVCPVSTATTTPTALALAASSSASAGEISTESDLPLPLPYNPYEIDIAGCIIRNTPKRPIFDWDMIKRLAQNFNEIPASVRLLDSSSNNRTIPWHNFMYHAEIKWAENCTGPPQNVGWPMELYSAGDIVYDIFEENSDLFAECEDRTRRMVGRNVQFGCLEYRAWCDGCDQY</sequence>
<dbReference type="RefSeq" id="XP_040702490.1">
    <property type="nucleotide sequence ID" value="XM_040852165.1"/>
</dbReference>
<dbReference type="GeneID" id="63768238"/>
<evidence type="ECO:0000256" key="2">
    <source>
        <dbReference type="SAM" id="SignalP"/>
    </source>
</evidence>
<organism evidence="3 4">
    <name type="scientific">Aspergillus sydowii CBS 593.65</name>
    <dbReference type="NCBI Taxonomy" id="1036612"/>
    <lineage>
        <taxon>Eukaryota</taxon>
        <taxon>Fungi</taxon>
        <taxon>Dikarya</taxon>
        <taxon>Ascomycota</taxon>
        <taxon>Pezizomycotina</taxon>
        <taxon>Eurotiomycetes</taxon>
        <taxon>Eurotiomycetidae</taxon>
        <taxon>Eurotiales</taxon>
        <taxon>Aspergillaceae</taxon>
        <taxon>Aspergillus</taxon>
        <taxon>Aspergillus subgen. Nidulantes</taxon>
    </lineage>
</organism>
<keyword evidence="4" id="KW-1185">Reference proteome</keyword>
<feature type="region of interest" description="Disordered" evidence="1">
    <location>
        <begin position="251"/>
        <end position="290"/>
    </location>
</feature>
<evidence type="ECO:0000256" key="1">
    <source>
        <dbReference type="SAM" id="MobiDB-lite"/>
    </source>
</evidence>
<keyword evidence="2" id="KW-0732">Signal</keyword>
<evidence type="ECO:0000313" key="4">
    <source>
        <dbReference type="Proteomes" id="UP000184356"/>
    </source>
</evidence>
<name>A0A1L9TGX5_9EURO</name>
<feature type="region of interest" description="Disordered" evidence="1">
    <location>
        <begin position="484"/>
        <end position="508"/>
    </location>
</feature>
<dbReference type="EMBL" id="KV878586">
    <property type="protein sequence ID" value="OJJ58684.1"/>
    <property type="molecule type" value="Genomic_DNA"/>
</dbReference>
<reference evidence="4" key="1">
    <citation type="journal article" date="2017" name="Genome Biol.">
        <title>Comparative genomics reveals high biological diversity and specific adaptations in the industrially and medically important fungal genus Aspergillus.</title>
        <authorList>
            <person name="de Vries R.P."/>
            <person name="Riley R."/>
            <person name="Wiebenga A."/>
            <person name="Aguilar-Osorio G."/>
            <person name="Amillis S."/>
            <person name="Uchima C.A."/>
            <person name="Anderluh G."/>
            <person name="Asadollahi M."/>
            <person name="Askin M."/>
            <person name="Barry K."/>
            <person name="Battaglia E."/>
            <person name="Bayram O."/>
            <person name="Benocci T."/>
            <person name="Braus-Stromeyer S.A."/>
            <person name="Caldana C."/>
            <person name="Canovas D."/>
            <person name="Cerqueira G.C."/>
            <person name="Chen F."/>
            <person name="Chen W."/>
            <person name="Choi C."/>
            <person name="Clum A."/>
            <person name="Dos Santos R.A."/>
            <person name="Damasio A.R."/>
            <person name="Diallinas G."/>
            <person name="Emri T."/>
            <person name="Fekete E."/>
            <person name="Flipphi M."/>
            <person name="Freyberg S."/>
            <person name="Gallo A."/>
            <person name="Gournas C."/>
            <person name="Habgood R."/>
            <person name="Hainaut M."/>
            <person name="Harispe M.L."/>
            <person name="Henrissat B."/>
            <person name="Hilden K.S."/>
            <person name="Hope R."/>
            <person name="Hossain A."/>
            <person name="Karabika E."/>
            <person name="Karaffa L."/>
            <person name="Karanyi Z."/>
            <person name="Krasevec N."/>
            <person name="Kuo A."/>
            <person name="Kusch H."/>
            <person name="LaButti K."/>
            <person name="Lagendijk E.L."/>
            <person name="Lapidus A."/>
            <person name="Levasseur A."/>
            <person name="Lindquist E."/>
            <person name="Lipzen A."/>
            <person name="Logrieco A.F."/>
            <person name="MacCabe A."/>
            <person name="Maekelae M.R."/>
            <person name="Malavazi I."/>
            <person name="Melin P."/>
            <person name="Meyer V."/>
            <person name="Mielnichuk N."/>
            <person name="Miskei M."/>
            <person name="Molnar A.P."/>
            <person name="Mule G."/>
            <person name="Ngan C.Y."/>
            <person name="Orejas M."/>
            <person name="Orosz E."/>
            <person name="Ouedraogo J.P."/>
            <person name="Overkamp K.M."/>
            <person name="Park H.-S."/>
            <person name="Perrone G."/>
            <person name="Piumi F."/>
            <person name="Punt P.J."/>
            <person name="Ram A.F."/>
            <person name="Ramon A."/>
            <person name="Rauscher S."/>
            <person name="Record E."/>
            <person name="Riano-Pachon D.M."/>
            <person name="Robert V."/>
            <person name="Roehrig J."/>
            <person name="Ruller R."/>
            <person name="Salamov A."/>
            <person name="Salih N.S."/>
            <person name="Samson R.A."/>
            <person name="Sandor E."/>
            <person name="Sanguinetti M."/>
            <person name="Schuetze T."/>
            <person name="Sepcic K."/>
            <person name="Shelest E."/>
            <person name="Sherlock G."/>
            <person name="Sophianopoulou V."/>
            <person name="Squina F.M."/>
            <person name="Sun H."/>
            <person name="Susca A."/>
            <person name="Todd R.B."/>
            <person name="Tsang A."/>
            <person name="Unkles S.E."/>
            <person name="van de Wiele N."/>
            <person name="van Rossen-Uffink D."/>
            <person name="Oliveira J.V."/>
            <person name="Vesth T.C."/>
            <person name="Visser J."/>
            <person name="Yu J.-H."/>
            <person name="Zhou M."/>
            <person name="Andersen M.R."/>
            <person name="Archer D.B."/>
            <person name="Baker S.E."/>
            <person name="Benoit I."/>
            <person name="Brakhage A.A."/>
            <person name="Braus G.H."/>
            <person name="Fischer R."/>
            <person name="Frisvad J.C."/>
            <person name="Goldman G.H."/>
            <person name="Houbraken J."/>
            <person name="Oakley B."/>
            <person name="Pocsi I."/>
            <person name="Scazzocchio C."/>
            <person name="Seiboth B."/>
            <person name="vanKuyk P.A."/>
            <person name="Wortman J."/>
            <person name="Dyer P.S."/>
            <person name="Grigoriev I.V."/>
        </authorList>
    </citation>
    <scope>NUCLEOTIDE SEQUENCE [LARGE SCALE GENOMIC DNA]</scope>
    <source>
        <strain evidence="4">CBS 593.65</strain>
    </source>
</reference>
<feature type="compositionally biased region" description="Polar residues" evidence="1">
    <location>
        <begin position="279"/>
        <end position="290"/>
    </location>
</feature>
<accession>A0A1L9TGX5</accession>
<feature type="region of interest" description="Disordered" evidence="1">
    <location>
        <begin position="546"/>
        <end position="575"/>
    </location>
</feature>
<protein>
    <submittedName>
        <fullName evidence="3">Uncharacterized protein</fullName>
    </submittedName>
</protein>
<dbReference type="OrthoDB" id="3886018at2759"/>
<feature type="chain" id="PRO_5009887642" evidence="2">
    <location>
        <begin position="22"/>
        <end position="1019"/>
    </location>
</feature>
<gene>
    <name evidence="3" type="ORF">ASPSYDRAFT_89419</name>
</gene>
<dbReference type="VEuPathDB" id="FungiDB:ASPSYDRAFT_89419"/>
<feature type="compositionally biased region" description="Low complexity" evidence="1">
    <location>
        <begin position="492"/>
        <end position="503"/>
    </location>
</feature>
<dbReference type="Proteomes" id="UP000184356">
    <property type="component" value="Unassembled WGS sequence"/>
</dbReference>
<evidence type="ECO:0000313" key="3">
    <source>
        <dbReference type="EMBL" id="OJJ58684.1"/>
    </source>
</evidence>
<dbReference type="AlphaFoldDB" id="A0A1L9TGX5"/>